<dbReference type="InterPro" id="IPR017972">
    <property type="entry name" value="Cyt_P450_CS"/>
</dbReference>
<dbReference type="PROSITE" id="PS00292">
    <property type="entry name" value="CYCLINS"/>
    <property type="match status" value="1"/>
</dbReference>
<feature type="domain" description="Cyclin C-terminal" evidence="20">
    <location>
        <begin position="241"/>
        <end position="362"/>
    </location>
</feature>
<dbReference type="GO" id="GO:0020037">
    <property type="term" value="F:heme binding"/>
    <property type="evidence" value="ECO:0007669"/>
    <property type="project" value="InterPro"/>
</dbReference>
<keyword evidence="15" id="KW-0131">Cell cycle</keyword>
<dbReference type="Gene3D" id="1.10.630.10">
    <property type="entry name" value="Cytochrome P450"/>
    <property type="match status" value="1"/>
</dbReference>
<dbReference type="CDD" id="cd20506">
    <property type="entry name" value="CYCLIN_AtCycA-like_rpt2"/>
    <property type="match status" value="1"/>
</dbReference>
<feature type="compositionally biased region" description="Low complexity" evidence="18">
    <location>
        <begin position="913"/>
        <end position="925"/>
    </location>
</feature>
<evidence type="ECO:0000256" key="15">
    <source>
        <dbReference type="ARBA" id="ARBA00023306"/>
    </source>
</evidence>
<accession>A0AAW2VXK3</accession>
<keyword evidence="7 16" id="KW-0349">Heme</keyword>
<dbReference type="Gene3D" id="1.10.246.200">
    <property type="entry name" value="WPP domain"/>
    <property type="match status" value="1"/>
</dbReference>
<dbReference type="EMBL" id="JACGWN010000009">
    <property type="protein sequence ID" value="KAL0432551.1"/>
    <property type="molecule type" value="Genomic_DNA"/>
</dbReference>
<dbReference type="InterPro" id="IPR006671">
    <property type="entry name" value="Cyclin_N"/>
</dbReference>
<dbReference type="InterPro" id="IPR025265">
    <property type="entry name" value="WPP_dom"/>
</dbReference>
<evidence type="ECO:0000256" key="2">
    <source>
        <dbReference type="ARBA" id="ARBA00004167"/>
    </source>
</evidence>
<feature type="region of interest" description="Disordered" evidence="18">
    <location>
        <begin position="53"/>
        <end position="79"/>
    </location>
</feature>
<gene>
    <name evidence="21" type="ORF">Slati_2589400</name>
</gene>
<feature type="domain" description="Cyclin-like" evidence="19">
    <location>
        <begin position="245"/>
        <end position="333"/>
    </location>
</feature>
<keyword evidence="12" id="KW-0503">Monooxygenase</keyword>
<dbReference type="GO" id="GO:0005506">
    <property type="term" value="F:iron ion binding"/>
    <property type="evidence" value="ECO:0007669"/>
    <property type="project" value="InterPro"/>
</dbReference>
<dbReference type="GO" id="GO:0051301">
    <property type="term" value="P:cell division"/>
    <property type="evidence" value="ECO:0007669"/>
    <property type="project" value="UniProtKB-KW"/>
</dbReference>
<dbReference type="PRINTS" id="PR00385">
    <property type="entry name" value="P450"/>
</dbReference>
<name>A0AAW2VXK3_9LAMI</name>
<feature type="domain" description="Cyclin-like" evidence="19">
    <location>
        <begin position="148"/>
        <end position="232"/>
    </location>
</feature>
<dbReference type="Pfam" id="PF13943">
    <property type="entry name" value="WPP"/>
    <property type="match status" value="1"/>
</dbReference>
<dbReference type="GO" id="GO:0016705">
    <property type="term" value="F:oxidoreductase activity, acting on paired donors, with incorporation or reduction of molecular oxygen"/>
    <property type="evidence" value="ECO:0007669"/>
    <property type="project" value="InterPro"/>
</dbReference>
<keyword evidence="13 17" id="KW-0195">Cyclin</keyword>
<feature type="compositionally biased region" description="Basic residues" evidence="18">
    <location>
        <begin position="65"/>
        <end position="76"/>
    </location>
</feature>
<comment type="similarity">
    <text evidence="4">Belongs to the cyclin family. Cyclin AB subfamily.</text>
</comment>
<evidence type="ECO:0000256" key="10">
    <source>
        <dbReference type="ARBA" id="ARBA00023002"/>
    </source>
</evidence>
<evidence type="ECO:0000256" key="8">
    <source>
        <dbReference type="ARBA" id="ARBA00022618"/>
    </source>
</evidence>
<dbReference type="SUPFAM" id="SSF47954">
    <property type="entry name" value="Cyclin-like"/>
    <property type="match status" value="2"/>
</dbReference>
<dbReference type="InterPro" id="IPR050651">
    <property type="entry name" value="Plant_Cytochrome_P450_Monoox"/>
</dbReference>
<sequence>MADQENCMRVTRLAAKKRAAEETMAAKQSKKKRVVLGEIQNVASLQDVGLSKNLKLGGQNEKPKTKPKRNVKKGRVTAKETKSLKVESDPGIDVDAKYDDPQMCGAYASDIYEYLHSMEMEAKRRPLSDYLEKIQKDVTLNMRGVLIDWLVEVAEEYKLLPDTLYLTVSYIDRFLSSNAIHRQKLQLLGVSSMLIASKYEEISPPHVEDFCYITDNTYTKDDVVKMEALVLKSLGFQMGSPTVKTFLRKVTRIAQEDYESSSLQLEFLGYYLAELSLLDYACVKFLPSLVAASVVFLSRFTLQPKQHPWSSALQLHSGYKAADLKECVCILQDLQSSRRGGALVAVRDKYKQHKPHNSPPTPRALPLIGHLHLIKNSLYLSLASLSSQYGPILSLRLGSKSVVVVSSPSAIEECFTKNDIVFANRPKSLAGDRLTYNYAAFAWSPYGHFWRTLRRLSVVEMFSSHSLQNSAKIREQEIYVLLRALQRVCKNGARRVDLHYLVSAYSFNHMMRAVAGKRCVGEEDVASEVGKEAVKRIRGTFFTSLSLGMCDFFPVLRWIGYKGVEKNLKLLHKKRDVFLQSLIDESRGRNVVSRDKKDRVLIETLLSLQASEPEFYTDDVIKSILLILFIAGTETSTVTIEWAMSLLLTHPEELHKLKQEIDNNIGHDHLINDADLAKLPYLRCIVNETLRLYPPVPLLLPHYSSEKCTVGGYDVPKGTILMVNAWAMHRDANIWEEPHKFNPGRFQALEMDREAWKFVPFGMGRRACPGAAMGLRTISLALGAFVQGFEWEKLLEHEDMDANYNSRIMLQKGKPLEAVCVPRDEAADLCHEFDALNRLIETLSSPSILSKRYGTVSREEAVDAAKLIEEEAFEVAGKAATTDDDGIEILQVYSKEISKRMLEKVKARSGDSAAAPEAAPANEAPSKAEEEDAGSTAPPQSEKTESVAGDE</sequence>
<reference evidence="21" key="1">
    <citation type="submission" date="2020-06" db="EMBL/GenBank/DDBJ databases">
        <authorList>
            <person name="Li T."/>
            <person name="Hu X."/>
            <person name="Zhang T."/>
            <person name="Song X."/>
            <person name="Zhang H."/>
            <person name="Dai N."/>
            <person name="Sheng W."/>
            <person name="Hou X."/>
            <person name="Wei L."/>
        </authorList>
    </citation>
    <scope>NUCLEOTIDE SEQUENCE</scope>
    <source>
        <strain evidence="21">KEN1</strain>
        <tissue evidence="21">Leaf</tissue>
    </source>
</reference>
<dbReference type="PANTHER" id="PTHR47947">
    <property type="entry name" value="CYTOCHROME P450 82C3-RELATED"/>
    <property type="match status" value="1"/>
</dbReference>
<reference evidence="21" key="2">
    <citation type="journal article" date="2024" name="Plant">
        <title>Genomic evolution and insights into agronomic trait innovations of Sesamum species.</title>
        <authorList>
            <person name="Miao H."/>
            <person name="Wang L."/>
            <person name="Qu L."/>
            <person name="Liu H."/>
            <person name="Sun Y."/>
            <person name="Le M."/>
            <person name="Wang Q."/>
            <person name="Wei S."/>
            <person name="Zheng Y."/>
            <person name="Lin W."/>
            <person name="Duan Y."/>
            <person name="Cao H."/>
            <person name="Xiong S."/>
            <person name="Wang X."/>
            <person name="Wei L."/>
            <person name="Li C."/>
            <person name="Ma Q."/>
            <person name="Ju M."/>
            <person name="Zhao R."/>
            <person name="Li G."/>
            <person name="Mu C."/>
            <person name="Tian Q."/>
            <person name="Mei H."/>
            <person name="Zhang T."/>
            <person name="Gao T."/>
            <person name="Zhang H."/>
        </authorList>
    </citation>
    <scope>NUCLEOTIDE SEQUENCE</scope>
    <source>
        <strain evidence="21">KEN1</strain>
    </source>
</reference>
<dbReference type="InterPro" id="IPR004367">
    <property type="entry name" value="Cyclin_C-dom"/>
</dbReference>
<dbReference type="InterPro" id="IPR001128">
    <property type="entry name" value="Cyt_P450"/>
</dbReference>
<evidence type="ECO:0000256" key="13">
    <source>
        <dbReference type="ARBA" id="ARBA00023127"/>
    </source>
</evidence>
<evidence type="ECO:0000256" key="18">
    <source>
        <dbReference type="SAM" id="MobiDB-lite"/>
    </source>
</evidence>
<dbReference type="GO" id="GO:0016020">
    <property type="term" value="C:membrane"/>
    <property type="evidence" value="ECO:0007669"/>
    <property type="project" value="UniProtKB-SubCell"/>
</dbReference>
<dbReference type="GO" id="GO:0005737">
    <property type="term" value="C:cytoplasm"/>
    <property type="evidence" value="ECO:0007669"/>
    <property type="project" value="UniProtKB-SubCell"/>
</dbReference>
<organism evidence="21">
    <name type="scientific">Sesamum latifolium</name>
    <dbReference type="NCBI Taxonomy" id="2727402"/>
    <lineage>
        <taxon>Eukaryota</taxon>
        <taxon>Viridiplantae</taxon>
        <taxon>Streptophyta</taxon>
        <taxon>Embryophyta</taxon>
        <taxon>Tracheophyta</taxon>
        <taxon>Spermatophyta</taxon>
        <taxon>Magnoliopsida</taxon>
        <taxon>eudicotyledons</taxon>
        <taxon>Gunneridae</taxon>
        <taxon>Pentapetalae</taxon>
        <taxon>asterids</taxon>
        <taxon>lamiids</taxon>
        <taxon>Lamiales</taxon>
        <taxon>Pedaliaceae</taxon>
        <taxon>Sesamum</taxon>
    </lineage>
</organism>
<keyword evidence="9 16" id="KW-0479">Metal-binding</keyword>
<evidence type="ECO:0000256" key="4">
    <source>
        <dbReference type="ARBA" id="ARBA00006955"/>
    </source>
</evidence>
<keyword evidence="10" id="KW-0560">Oxidoreductase</keyword>
<dbReference type="InterPro" id="IPR013763">
    <property type="entry name" value="Cyclin-like_dom"/>
</dbReference>
<dbReference type="FunFam" id="1.10.472.10:FF:000167">
    <property type="entry name" value="Mitotic cyclin 6"/>
    <property type="match status" value="1"/>
</dbReference>
<comment type="cofactor">
    <cofactor evidence="16">
        <name>heme</name>
        <dbReference type="ChEBI" id="CHEBI:30413"/>
    </cofactor>
</comment>
<dbReference type="InterPro" id="IPR048258">
    <property type="entry name" value="Cyclins_cyclin-box"/>
</dbReference>
<proteinExistence type="inferred from homology"/>
<keyword evidence="6" id="KW-0963">Cytoplasm</keyword>
<evidence type="ECO:0000313" key="21">
    <source>
        <dbReference type="EMBL" id="KAL0432551.1"/>
    </source>
</evidence>
<dbReference type="Gene3D" id="1.10.472.10">
    <property type="entry name" value="Cyclin-like"/>
    <property type="match status" value="2"/>
</dbReference>
<dbReference type="InterPro" id="IPR036396">
    <property type="entry name" value="Cyt_P450_sf"/>
</dbReference>
<evidence type="ECO:0000256" key="14">
    <source>
        <dbReference type="ARBA" id="ARBA00023242"/>
    </source>
</evidence>
<dbReference type="Pfam" id="PF00067">
    <property type="entry name" value="p450"/>
    <property type="match status" value="1"/>
</dbReference>
<evidence type="ECO:0000259" key="20">
    <source>
        <dbReference type="SMART" id="SM01332"/>
    </source>
</evidence>
<evidence type="ECO:0000256" key="6">
    <source>
        <dbReference type="ARBA" id="ARBA00022490"/>
    </source>
</evidence>
<evidence type="ECO:0000256" key="12">
    <source>
        <dbReference type="ARBA" id="ARBA00023033"/>
    </source>
</evidence>
<evidence type="ECO:0000256" key="17">
    <source>
        <dbReference type="RuleBase" id="RU000383"/>
    </source>
</evidence>
<dbReference type="FunFam" id="1.10.472.10:FF:000013">
    <property type="entry name" value="Cyclin A1"/>
    <property type="match status" value="1"/>
</dbReference>
<dbReference type="InterPro" id="IPR002401">
    <property type="entry name" value="Cyt_P450_E_grp-I"/>
</dbReference>
<dbReference type="AlphaFoldDB" id="A0AAW2VXK3"/>
<evidence type="ECO:0000259" key="19">
    <source>
        <dbReference type="SMART" id="SM00385"/>
    </source>
</evidence>
<keyword evidence="11 16" id="KW-0408">Iron</keyword>
<dbReference type="GO" id="GO:0005634">
    <property type="term" value="C:nucleus"/>
    <property type="evidence" value="ECO:0007669"/>
    <property type="project" value="UniProtKB-SubCell"/>
</dbReference>
<keyword evidence="14" id="KW-0539">Nucleus</keyword>
<comment type="caution">
    <text evidence="21">The sequence shown here is derived from an EMBL/GenBank/DDBJ whole genome shotgun (WGS) entry which is preliminary data.</text>
</comment>
<dbReference type="InterPro" id="IPR036915">
    <property type="entry name" value="Cyclin-like_sf"/>
</dbReference>
<evidence type="ECO:0000256" key="5">
    <source>
        <dbReference type="ARBA" id="ARBA00010617"/>
    </source>
</evidence>
<dbReference type="PANTHER" id="PTHR47947:SF13">
    <property type="entry name" value="CYTOCHROME P450, FAMILY 81, SUBFAMILY K, POLYPEPTIDE 1-RELATED"/>
    <property type="match status" value="1"/>
</dbReference>
<evidence type="ECO:0000256" key="7">
    <source>
        <dbReference type="ARBA" id="ARBA00022617"/>
    </source>
</evidence>
<evidence type="ECO:0000256" key="16">
    <source>
        <dbReference type="PIRSR" id="PIRSR602401-1"/>
    </source>
</evidence>
<dbReference type="PRINTS" id="PR00463">
    <property type="entry name" value="EP450I"/>
</dbReference>
<evidence type="ECO:0000256" key="9">
    <source>
        <dbReference type="ARBA" id="ARBA00022723"/>
    </source>
</evidence>
<dbReference type="CDD" id="cd20562">
    <property type="entry name" value="CYCLIN_AtCycA_like_rpt1"/>
    <property type="match status" value="1"/>
</dbReference>
<feature type="binding site" description="axial binding residue" evidence="16">
    <location>
        <position position="768"/>
    </location>
    <ligand>
        <name>heme</name>
        <dbReference type="ChEBI" id="CHEBI:30413"/>
    </ligand>
    <ligandPart>
        <name>Fe</name>
        <dbReference type="ChEBI" id="CHEBI:18248"/>
    </ligandPart>
</feature>
<evidence type="ECO:0000256" key="1">
    <source>
        <dbReference type="ARBA" id="ARBA00004123"/>
    </source>
</evidence>
<keyword evidence="8" id="KW-0132">Cell division</keyword>
<evidence type="ECO:0000256" key="11">
    <source>
        <dbReference type="ARBA" id="ARBA00023004"/>
    </source>
</evidence>
<dbReference type="PROSITE" id="PS00086">
    <property type="entry name" value="CYTOCHROME_P450"/>
    <property type="match status" value="1"/>
</dbReference>
<comment type="subcellular location">
    <subcellularLocation>
        <location evidence="3">Cytoplasm</location>
    </subcellularLocation>
    <subcellularLocation>
        <location evidence="2">Membrane</location>
        <topology evidence="2">Single-pass membrane protein</topology>
    </subcellularLocation>
    <subcellularLocation>
        <location evidence="1">Nucleus</location>
    </subcellularLocation>
</comment>
<dbReference type="SUPFAM" id="SSF48264">
    <property type="entry name" value="Cytochrome P450"/>
    <property type="match status" value="1"/>
</dbReference>
<dbReference type="GO" id="GO:0004497">
    <property type="term" value="F:monooxygenase activity"/>
    <property type="evidence" value="ECO:0007669"/>
    <property type="project" value="UniProtKB-KW"/>
</dbReference>
<dbReference type="InterPro" id="IPR038214">
    <property type="entry name" value="WPP_sf"/>
</dbReference>
<dbReference type="FunFam" id="1.10.630.10:FF:000081">
    <property type="entry name" value="Cytochrome P450 CYP81N5"/>
    <property type="match status" value="1"/>
</dbReference>
<feature type="region of interest" description="Disordered" evidence="18">
    <location>
        <begin position="904"/>
        <end position="951"/>
    </location>
</feature>
<dbReference type="SMART" id="SM00385">
    <property type="entry name" value="CYCLIN"/>
    <property type="match status" value="2"/>
</dbReference>
<dbReference type="SMART" id="SM01332">
    <property type="entry name" value="Cyclin_C"/>
    <property type="match status" value="1"/>
</dbReference>
<dbReference type="Pfam" id="PF02984">
    <property type="entry name" value="Cyclin_C"/>
    <property type="match status" value="1"/>
</dbReference>
<protein>
    <submittedName>
        <fullName evidence="21">Cytochrome</fullName>
    </submittedName>
</protein>
<dbReference type="Pfam" id="PF00134">
    <property type="entry name" value="Cyclin_N"/>
    <property type="match status" value="1"/>
</dbReference>
<evidence type="ECO:0000256" key="3">
    <source>
        <dbReference type="ARBA" id="ARBA00004496"/>
    </source>
</evidence>
<comment type="similarity">
    <text evidence="5">Belongs to the cytochrome P450 family.</text>
</comment>